<reference evidence="12" key="1">
    <citation type="submission" date="2021-01" db="UniProtKB">
        <authorList>
            <consortium name="EnsemblMetazoa"/>
        </authorList>
    </citation>
    <scope>IDENTIFICATION</scope>
</reference>
<feature type="domain" description="C2H2-type" evidence="11">
    <location>
        <begin position="316"/>
        <end position="343"/>
    </location>
</feature>
<dbReference type="SMART" id="SM00355">
    <property type="entry name" value="ZnF_C2H2"/>
    <property type="match status" value="9"/>
</dbReference>
<feature type="domain" description="C2H2-type" evidence="11">
    <location>
        <begin position="400"/>
        <end position="427"/>
    </location>
</feature>
<organism evidence="12 13">
    <name type="scientific">Varroa destructor</name>
    <name type="common">Honeybee mite</name>
    <dbReference type="NCBI Taxonomy" id="109461"/>
    <lineage>
        <taxon>Eukaryota</taxon>
        <taxon>Metazoa</taxon>
        <taxon>Ecdysozoa</taxon>
        <taxon>Arthropoda</taxon>
        <taxon>Chelicerata</taxon>
        <taxon>Arachnida</taxon>
        <taxon>Acari</taxon>
        <taxon>Parasitiformes</taxon>
        <taxon>Mesostigmata</taxon>
        <taxon>Gamasina</taxon>
        <taxon>Dermanyssoidea</taxon>
        <taxon>Varroidae</taxon>
        <taxon>Varroa</taxon>
    </lineage>
</organism>
<dbReference type="FunFam" id="3.30.160.60:FF:000624">
    <property type="entry name" value="zinc finger protein 697"/>
    <property type="match status" value="2"/>
</dbReference>
<feature type="domain" description="C2H2-type" evidence="11">
    <location>
        <begin position="344"/>
        <end position="371"/>
    </location>
</feature>
<dbReference type="FunFam" id="3.30.160.60:FF:000100">
    <property type="entry name" value="Zinc finger 45-like"/>
    <property type="match status" value="1"/>
</dbReference>
<evidence type="ECO:0000256" key="2">
    <source>
        <dbReference type="ARBA" id="ARBA00022723"/>
    </source>
</evidence>
<keyword evidence="6" id="KW-0805">Transcription regulation</keyword>
<dbReference type="FunFam" id="3.30.160.60:FF:000534">
    <property type="entry name" value="zinc finger protein 674"/>
    <property type="match status" value="1"/>
</dbReference>
<evidence type="ECO:0000256" key="10">
    <source>
        <dbReference type="SAM" id="MobiDB-lite"/>
    </source>
</evidence>
<dbReference type="Gene3D" id="3.30.160.60">
    <property type="entry name" value="Classic Zinc Finger"/>
    <property type="match status" value="7"/>
</dbReference>
<feature type="domain" description="C2H2-type" evidence="11">
    <location>
        <begin position="456"/>
        <end position="483"/>
    </location>
</feature>
<evidence type="ECO:0000256" key="7">
    <source>
        <dbReference type="ARBA" id="ARBA00023163"/>
    </source>
</evidence>
<feature type="domain" description="C2H2-type" evidence="11">
    <location>
        <begin position="428"/>
        <end position="455"/>
    </location>
</feature>
<evidence type="ECO:0000256" key="1">
    <source>
        <dbReference type="ARBA" id="ARBA00004123"/>
    </source>
</evidence>
<evidence type="ECO:0000256" key="9">
    <source>
        <dbReference type="PROSITE-ProRule" id="PRU00042"/>
    </source>
</evidence>
<keyword evidence="7" id="KW-0804">Transcription</keyword>
<evidence type="ECO:0000313" key="12">
    <source>
        <dbReference type="EnsemblMetazoa" id="XP_022661598"/>
    </source>
</evidence>
<dbReference type="InterPro" id="IPR013087">
    <property type="entry name" value="Znf_C2H2_type"/>
</dbReference>
<sequence length="740" mass="81200">MDVRTDESFQLGYAEGNEVDSILSTEHTSGEHIVSLQLPNGDVCPVVMGSGIVSQPVVHSSTASLSEMDVKIAPETLEHLRPGRAVMYRFEERGEIWLLQSHSADPTVLQVQALDTGQCQYQQHHVQHIELAPTPMAGLQTIEVGGTMSIEMAGEELVNEVAQVGSAISEVGNNSSDIASAMITGDGHSDSRHSQTHYQLPSVVPGSHPSPVVEGVAPVINTMNTSVASMVHETGTSALQDHVSTMVQSVDSGPIQVGAEETTGIGNNHVKAAMGGPVTVNSVVMSVLQKKLTQADQTPIATSGARGVRRQDGPVHQCNECGASFNSMFHLRRHQQTHTGARPFACPICNLCFRHKTSLTVHIRRHTGEMPFHCPVCDKRFRDPANFKVHVRSHTDQKNYECKLCNKRFNSASTLYAHNKTHENVKPYTCVDCKKSFRFNTTLVRHIRTHTGEKPYSCDRCSLCFATASNLAAHRRRHDNADRAGKKGAQGKSPTPTHKCAECGQSFHTKPGLKVHIRQQHEQSRQHEASAVASPLESNQLAVTSAIANTTTVPGTVPTMTSPTTTATIAPVTTTIAPATVDGVSWEPEGENAIEGIVLQCSICSEVYFNEKQLTDHMVASHTNTRYNRRSWRVSDASWESSRSKPRTLVPNTYIAVREVAQERQQLQNVQESRHEFCRQQEIVGFFQGVEKSGGDDRAEFYTCDTCGKKFDSADVYKAHMRTHNISKGIRVVYTMRSVS</sequence>
<dbReference type="GO" id="GO:0008270">
    <property type="term" value="F:zinc ion binding"/>
    <property type="evidence" value="ECO:0007669"/>
    <property type="project" value="UniProtKB-KW"/>
</dbReference>
<feature type="region of interest" description="Disordered" evidence="10">
    <location>
        <begin position="475"/>
        <end position="499"/>
    </location>
</feature>
<dbReference type="AlphaFoldDB" id="A0A7M7K4Q2"/>
<dbReference type="FunFam" id="3.30.160.60:FF:000446">
    <property type="entry name" value="Zinc finger protein"/>
    <property type="match status" value="1"/>
</dbReference>
<keyword evidence="13" id="KW-1185">Reference proteome</keyword>
<dbReference type="FunFam" id="3.30.160.60:FF:001949">
    <property type="entry name" value="zinc finger protein 62 homolog isoform X2"/>
    <property type="match status" value="1"/>
</dbReference>
<accession>A0A7M7K4Q2</accession>
<dbReference type="OrthoDB" id="40579at2759"/>
<feature type="domain" description="C2H2-type" evidence="11">
    <location>
        <begin position="599"/>
        <end position="627"/>
    </location>
</feature>
<name>A0A7M7K4Q2_VARDE</name>
<dbReference type="GO" id="GO:0000981">
    <property type="term" value="F:DNA-binding transcription factor activity, RNA polymerase II-specific"/>
    <property type="evidence" value="ECO:0007669"/>
    <property type="project" value="TreeGrafter"/>
</dbReference>
<dbReference type="PANTHER" id="PTHR24394">
    <property type="entry name" value="ZINC FINGER PROTEIN"/>
    <property type="match status" value="1"/>
</dbReference>
<evidence type="ECO:0000256" key="5">
    <source>
        <dbReference type="ARBA" id="ARBA00022833"/>
    </source>
</evidence>
<feature type="domain" description="C2H2-type" evidence="11">
    <location>
        <begin position="372"/>
        <end position="399"/>
    </location>
</feature>
<dbReference type="Proteomes" id="UP000594260">
    <property type="component" value="Unplaced"/>
</dbReference>
<evidence type="ECO:0000256" key="6">
    <source>
        <dbReference type="ARBA" id="ARBA00023015"/>
    </source>
</evidence>
<dbReference type="InParanoid" id="A0A7M7K4Q2"/>
<keyword evidence="4 9" id="KW-0863">Zinc-finger</keyword>
<dbReference type="KEGG" id="vde:111250496"/>
<dbReference type="RefSeq" id="XP_022661598.1">
    <property type="nucleotide sequence ID" value="XM_022805863.1"/>
</dbReference>
<feature type="region of interest" description="Disordered" evidence="10">
    <location>
        <begin position="185"/>
        <end position="208"/>
    </location>
</feature>
<dbReference type="PANTHER" id="PTHR24394:SF44">
    <property type="entry name" value="ZINC FINGER PROTEIN 271-LIKE"/>
    <property type="match status" value="1"/>
</dbReference>
<dbReference type="PROSITE" id="PS00028">
    <property type="entry name" value="ZINC_FINGER_C2H2_1"/>
    <property type="match status" value="9"/>
</dbReference>
<evidence type="ECO:0000313" key="13">
    <source>
        <dbReference type="Proteomes" id="UP000594260"/>
    </source>
</evidence>
<dbReference type="EnsemblMetazoa" id="XM_022805863">
    <property type="protein sequence ID" value="XP_022661598"/>
    <property type="gene ID" value="LOC111250496"/>
</dbReference>
<comment type="subcellular location">
    <subcellularLocation>
        <location evidence="1">Nucleus</location>
    </subcellularLocation>
</comment>
<keyword evidence="8" id="KW-0539">Nucleus</keyword>
<dbReference type="Pfam" id="PF00096">
    <property type="entry name" value="zf-C2H2"/>
    <property type="match status" value="7"/>
</dbReference>
<dbReference type="GeneID" id="111250496"/>
<dbReference type="Pfam" id="PF13912">
    <property type="entry name" value="zf-C2H2_6"/>
    <property type="match status" value="1"/>
</dbReference>
<evidence type="ECO:0000256" key="4">
    <source>
        <dbReference type="ARBA" id="ARBA00022771"/>
    </source>
</evidence>
<dbReference type="PROSITE" id="PS50157">
    <property type="entry name" value="ZINC_FINGER_C2H2_2"/>
    <property type="match status" value="9"/>
</dbReference>
<dbReference type="SUPFAM" id="SSF57667">
    <property type="entry name" value="beta-beta-alpha zinc fingers"/>
    <property type="match status" value="4"/>
</dbReference>
<protein>
    <recommendedName>
        <fullName evidence="11">C2H2-type domain-containing protein</fullName>
    </recommendedName>
</protein>
<dbReference type="GO" id="GO:0048598">
    <property type="term" value="P:embryonic morphogenesis"/>
    <property type="evidence" value="ECO:0007669"/>
    <property type="project" value="UniProtKB-ARBA"/>
</dbReference>
<evidence type="ECO:0000256" key="3">
    <source>
        <dbReference type="ARBA" id="ARBA00022737"/>
    </source>
</evidence>
<feature type="domain" description="C2H2-type" evidence="11">
    <location>
        <begin position="702"/>
        <end position="729"/>
    </location>
</feature>
<evidence type="ECO:0000256" key="8">
    <source>
        <dbReference type="ARBA" id="ARBA00023242"/>
    </source>
</evidence>
<feature type="domain" description="C2H2-type" evidence="11">
    <location>
        <begin position="498"/>
        <end position="526"/>
    </location>
</feature>
<dbReference type="GO" id="GO:0005634">
    <property type="term" value="C:nucleus"/>
    <property type="evidence" value="ECO:0007669"/>
    <property type="project" value="UniProtKB-SubCell"/>
</dbReference>
<dbReference type="InterPro" id="IPR036236">
    <property type="entry name" value="Znf_C2H2_sf"/>
</dbReference>
<keyword evidence="3" id="KW-0677">Repeat</keyword>
<keyword evidence="2" id="KW-0479">Metal-binding</keyword>
<dbReference type="FunFam" id="3.30.160.60:FF:000038">
    <property type="entry name" value="Zinc finger protein 624"/>
    <property type="match status" value="1"/>
</dbReference>
<keyword evidence="5" id="KW-0862">Zinc</keyword>
<proteinExistence type="predicted"/>
<evidence type="ECO:0000259" key="11">
    <source>
        <dbReference type="PROSITE" id="PS50157"/>
    </source>
</evidence>